<dbReference type="OrthoDB" id="8194225at2759"/>
<dbReference type="InParanoid" id="A0A067RNC0"/>
<dbReference type="GO" id="GO:0005615">
    <property type="term" value="C:extracellular space"/>
    <property type="evidence" value="ECO:0007669"/>
    <property type="project" value="TreeGrafter"/>
</dbReference>
<dbReference type="InterPro" id="IPR038606">
    <property type="entry name" value="To_sf"/>
</dbReference>
<dbReference type="AlphaFoldDB" id="A0A067RNC0"/>
<evidence type="ECO:0000313" key="6">
    <source>
        <dbReference type="Proteomes" id="UP000027135"/>
    </source>
</evidence>
<evidence type="ECO:0000313" key="5">
    <source>
        <dbReference type="EMBL" id="KDR22095.1"/>
    </source>
</evidence>
<reference evidence="5 6" key="1">
    <citation type="journal article" date="2014" name="Nat. Commun.">
        <title>Molecular traces of alternative social organization in a termite genome.</title>
        <authorList>
            <person name="Terrapon N."/>
            <person name="Li C."/>
            <person name="Robertson H.M."/>
            <person name="Ji L."/>
            <person name="Meng X."/>
            <person name="Booth W."/>
            <person name="Chen Z."/>
            <person name="Childers C.P."/>
            <person name="Glastad K.M."/>
            <person name="Gokhale K."/>
            <person name="Gowin J."/>
            <person name="Gronenberg W."/>
            <person name="Hermansen R.A."/>
            <person name="Hu H."/>
            <person name="Hunt B.G."/>
            <person name="Huylmans A.K."/>
            <person name="Khalil S.M."/>
            <person name="Mitchell R.D."/>
            <person name="Munoz-Torres M.C."/>
            <person name="Mustard J.A."/>
            <person name="Pan H."/>
            <person name="Reese J.T."/>
            <person name="Scharf M.E."/>
            <person name="Sun F."/>
            <person name="Vogel H."/>
            <person name="Xiao J."/>
            <person name="Yang W."/>
            <person name="Yang Z."/>
            <person name="Yang Z."/>
            <person name="Zhou J."/>
            <person name="Zhu J."/>
            <person name="Brent C.S."/>
            <person name="Elsik C.G."/>
            <person name="Goodisman M.A."/>
            <person name="Liberles D.A."/>
            <person name="Roe R.M."/>
            <person name="Vargo E.L."/>
            <person name="Vilcinskas A."/>
            <person name="Wang J."/>
            <person name="Bornberg-Bauer E."/>
            <person name="Korb J."/>
            <person name="Zhang G."/>
            <person name="Liebig J."/>
        </authorList>
    </citation>
    <scope>NUCLEOTIDE SEQUENCE [LARGE SCALE GENOMIC DNA]</scope>
    <source>
        <tissue evidence="5">Whole organism</tissue>
    </source>
</reference>
<evidence type="ECO:0000256" key="2">
    <source>
        <dbReference type="ARBA" id="ARBA00023108"/>
    </source>
</evidence>
<dbReference type="PANTHER" id="PTHR11008">
    <property type="entry name" value="PROTEIN TAKEOUT-LIKE PROTEIN"/>
    <property type="match status" value="1"/>
</dbReference>
<dbReference type="eggNOG" id="ENOG502SQBT">
    <property type="taxonomic scope" value="Eukaryota"/>
</dbReference>
<keyword evidence="2" id="KW-0090">Biological rhythms</keyword>
<protein>
    <submittedName>
        <fullName evidence="5">Protein takeout</fullName>
    </submittedName>
</protein>
<comment type="similarity">
    <text evidence="3">Belongs to the TO family.</text>
</comment>
<dbReference type="Proteomes" id="UP000027135">
    <property type="component" value="Unassembled WGS sequence"/>
</dbReference>
<evidence type="ECO:0000256" key="1">
    <source>
        <dbReference type="ARBA" id="ARBA00022729"/>
    </source>
</evidence>
<evidence type="ECO:0000256" key="3">
    <source>
        <dbReference type="ARBA" id="ARBA00060902"/>
    </source>
</evidence>
<name>A0A067RNC0_ZOONE</name>
<evidence type="ECO:0000256" key="4">
    <source>
        <dbReference type="SAM" id="SignalP"/>
    </source>
</evidence>
<gene>
    <name evidence="5" type="ORF">L798_02058</name>
</gene>
<keyword evidence="1 4" id="KW-0732">Signal</keyword>
<dbReference type="InterPro" id="IPR010562">
    <property type="entry name" value="Haemolymph_juvenile_hormone-bd"/>
</dbReference>
<feature type="chain" id="PRO_5001645405" evidence="4">
    <location>
        <begin position="20"/>
        <end position="249"/>
    </location>
</feature>
<dbReference type="EMBL" id="KK852521">
    <property type="protein sequence ID" value="KDR22095.1"/>
    <property type="molecule type" value="Genomic_DNA"/>
</dbReference>
<organism evidence="5 6">
    <name type="scientific">Zootermopsis nevadensis</name>
    <name type="common">Dampwood termite</name>
    <dbReference type="NCBI Taxonomy" id="136037"/>
    <lineage>
        <taxon>Eukaryota</taxon>
        <taxon>Metazoa</taxon>
        <taxon>Ecdysozoa</taxon>
        <taxon>Arthropoda</taxon>
        <taxon>Hexapoda</taxon>
        <taxon>Insecta</taxon>
        <taxon>Pterygota</taxon>
        <taxon>Neoptera</taxon>
        <taxon>Polyneoptera</taxon>
        <taxon>Dictyoptera</taxon>
        <taxon>Blattodea</taxon>
        <taxon>Blattoidea</taxon>
        <taxon>Termitoidae</taxon>
        <taxon>Termopsidae</taxon>
        <taxon>Zootermopsis</taxon>
    </lineage>
</organism>
<dbReference type="GO" id="GO:0007623">
    <property type="term" value="P:circadian rhythm"/>
    <property type="evidence" value="ECO:0007669"/>
    <property type="project" value="UniProtKB-ARBA"/>
</dbReference>
<dbReference type="Pfam" id="PF06585">
    <property type="entry name" value="JHBP"/>
    <property type="match status" value="1"/>
</dbReference>
<dbReference type="OMA" id="VECTIKN"/>
<dbReference type="PANTHER" id="PTHR11008:SF32">
    <property type="entry name" value="CIRCADIAN CLOCK-CONTROLLED PROTEIN DAYWAKE-RELATED"/>
    <property type="match status" value="1"/>
</dbReference>
<dbReference type="Gene3D" id="3.15.10.30">
    <property type="entry name" value="Haemolymph juvenile hormone binding protein"/>
    <property type="match status" value="1"/>
</dbReference>
<feature type="signal peptide" evidence="4">
    <location>
        <begin position="1"/>
        <end position="19"/>
    </location>
</feature>
<dbReference type="FunFam" id="3.15.10.30:FF:000001">
    <property type="entry name" value="Takeout-like protein 1"/>
    <property type="match status" value="1"/>
</dbReference>
<keyword evidence="6" id="KW-1185">Reference proteome</keyword>
<dbReference type="SMART" id="SM00700">
    <property type="entry name" value="JHBP"/>
    <property type="match status" value="1"/>
</dbReference>
<accession>A0A067RNC0</accession>
<proteinExistence type="inferred from homology"/>
<dbReference type="FunCoup" id="A0A067RNC0">
    <property type="interactions" value="26"/>
</dbReference>
<sequence length="249" mass="27669">MREICIVLTVASAFITAGALQLPKYVKPCGRNDPNFNECVIKHARETLKAPILEKGDPKYKLPSISPLLITEIKVVNTNGINLIIRDIKLHGLLGVSVDKLEFDFEKKRVFGEFRFPVLEIIGKYKMSGRLLLLPINGEGDLNITLVDSKMSVEGDFVQEIVGETQHAVVNNPRATMDPSRMYVLLTNLFNGDKVLGKQMNEFLNDKWKDAYNSLSAPIVEGIVQAVISVINEASSVVPFEEAFPESLP</sequence>